<feature type="compositionally biased region" description="Low complexity" evidence="1">
    <location>
        <begin position="128"/>
        <end position="150"/>
    </location>
</feature>
<dbReference type="AlphaFoldDB" id="A0A914NWS5"/>
<feature type="region of interest" description="Disordered" evidence="1">
    <location>
        <begin position="104"/>
        <end position="150"/>
    </location>
</feature>
<name>A0A914NWS5_MELIC</name>
<proteinExistence type="predicted"/>
<evidence type="ECO:0000256" key="1">
    <source>
        <dbReference type="SAM" id="MobiDB-lite"/>
    </source>
</evidence>
<evidence type="ECO:0000313" key="2">
    <source>
        <dbReference type="Proteomes" id="UP000887563"/>
    </source>
</evidence>
<accession>A0A914NWS5</accession>
<reference evidence="3" key="1">
    <citation type="submission" date="2022-11" db="UniProtKB">
        <authorList>
            <consortium name="WormBaseParasite"/>
        </authorList>
    </citation>
    <scope>IDENTIFICATION</scope>
</reference>
<sequence>MFSLGEAFGGHRQQQHRHTLNDNPPPTSLTSNNSGREEGMLSAFGSPPPPPPPTSNSAAPPHSLADLASTANSLLYALQSSQSNAVIAANTILQNFVSALPQQTTSSSSLGQNAPKIENSQIQQKSFSTSSTTNIETTNNNSNNPLINGLSNKYNKTTLVDDGGRYNQQEIFNQQRYLN</sequence>
<evidence type="ECO:0000313" key="3">
    <source>
        <dbReference type="WBParaSite" id="Minc3s08539g42353"/>
    </source>
</evidence>
<organism evidence="2 3">
    <name type="scientific">Meloidogyne incognita</name>
    <name type="common">Southern root-knot nematode worm</name>
    <name type="synonym">Oxyuris incognita</name>
    <dbReference type="NCBI Taxonomy" id="6306"/>
    <lineage>
        <taxon>Eukaryota</taxon>
        <taxon>Metazoa</taxon>
        <taxon>Ecdysozoa</taxon>
        <taxon>Nematoda</taxon>
        <taxon>Chromadorea</taxon>
        <taxon>Rhabditida</taxon>
        <taxon>Tylenchina</taxon>
        <taxon>Tylenchomorpha</taxon>
        <taxon>Tylenchoidea</taxon>
        <taxon>Meloidogynidae</taxon>
        <taxon>Meloidogyninae</taxon>
        <taxon>Meloidogyne</taxon>
        <taxon>Meloidogyne incognita group</taxon>
    </lineage>
</organism>
<dbReference type="Proteomes" id="UP000887563">
    <property type="component" value="Unplaced"/>
</dbReference>
<protein>
    <submittedName>
        <fullName evidence="3">Uncharacterized protein</fullName>
    </submittedName>
</protein>
<feature type="compositionally biased region" description="Polar residues" evidence="1">
    <location>
        <begin position="104"/>
        <end position="127"/>
    </location>
</feature>
<feature type="region of interest" description="Disordered" evidence="1">
    <location>
        <begin position="1"/>
        <end position="64"/>
    </location>
</feature>
<dbReference type="WBParaSite" id="Minc3s08539g42353">
    <property type="protein sequence ID" value="Minc3s08539g42353"/>
    <property type="gene ID" value="Minc3s08539g42353"/>
</dbReference>
<keyword evidence="2" id="KW-1185">Reference proteome</keyword>